<dbReference type="InterPro" id="IPR028082">
    <property type="entry name" value="Peripla_BP_I"/>
</dbReference>
<gene>
    <name evidence="10" type="ORF">SAMN05216285_1306</name>
</gene>
<evidence type="ECO:0000256" key="8">
    <source>
        <dbReference type="SAM" id="MobiDB-lite"/>
    </source>
</evidence>
<dbReference type="Gene3D" id="3.40.50.2300">
    <property type="match status" value="4"/>
</dbReference>
<dbReference type="RefSeq" id="WP_049991618.1">
    <property type="nucleotide sequence ID" value="NZ_FOIS01000002.1"/>
</dbReference>
<sequence length="425" mass="43990">MVRQVSRRGVLSGIGGAGAIGLAGCIGDEGAVEGGGPDVLNVIGYPESGIQIFRDFYADFDTGTEIIVPDGLQDGDLPGEVGNDMANVTGTAPASQGPHEEAFAELYEDEYGESPGVFTSHTFDAVAMCTLANVAAGNNDGQAVRDQMRRVANPGGDEYGPGELQAAAEAVAAGDEITYQGASSAVNFDDVGDPAEAAYDVWEFSDDDIETVDTITFEGNDPGGEMANESPGGTGRDVMVAMLLPETGDLGELGTPMIDAGRLAIQRMEGVDLTFDLQVEDTETDEDTTLSNGGALIDAGYPAIVGAASSGNSVPLVGETSSASVVQCSPASTALSLSNVEDDGYFFRTAPSDLLQGQVMAEVSANRLDADQVATLYVNNDYGQQLSEQYVESVEDDQGGEALSEVSFEPEQGSYTGELESALAE</sequence>
<dbReference type="InterPro" id="IPR000337">
    <property type="entry name" value="GPCR_3"/>
</dbReference>
<keyword evidence="6" id="KW-0675">Receptor</keyword>
<keyword evidence="3" id="KW-0732">Signal</keyword>
<dbReference type="InterPro" id="IPR051010">
    <property type="entry name" value="BCAA_transport"/>
</dbReference>
<keyword evidence="2" id="KW-0812">Transmembrane</keyword>
<comment type="subcellular location">
    <subcellularLocation>
        <location evidence="1">Membrane</location>
        <topology evidence="1">Multi-pass membrane protein</topology>
    </subcellularLocation>
</comment>
<evidence type="ECO:0000256" key="6">
    <source>
        <dbReference type="ARBA" id="ARBA00023170"/>
    </source>
</evidence>
<dbReference type="eggNOG" id="arCOG01021">
    <property type="taxonomic scope" value="Archaea"/>
</dbReference>
<dbReference type="PANTHER" id="PTHR30483">
    <property type="entry name" value="LEUCINE-SPECIFIC-BINDING PROTEIN"/>
    <property type="match status" value="1"/>
</dbReference>
<keyword evidence="4" id="KW-1133">Transmembrane helix</keyword>
<dbReference type="OrthoDB" id="21336at2157"/>
<dbReference type="PANTHER" id="PTHR30483:SF6">
    <property type="entry name" value="PERIPLASMIC BINDING PROTEIN OF ABC TRANSPORTER FOR NATURAL AMINO ACIDS"/>
    <property type="match status" value="1"/>
</dbReference>
<organism evidence="10 11">
    <name type="scientific">Natrinema salifodinae</name>
    <dbReference type="NCBI Taxonomy" id="1202768"/>
    <lineage>
        <taxon>Archaea</taxon>
        <taxon>Methanobacteriati</taxon>
        <taxon>Methanobacteriota</taxon>
        <taxon>Stenosarchaea group</taxon>
        <taxon>Halobacteria</taxon>
        <taxon>Halobacteriales</taxon>
        <taxon>Natrialbaceae</taxon>
        <taxon>Natrinema</taxon>
    </lineage>
</organism>
<dbReference type="GO" id="GO:0004930">
    <property type="term" value="F:G protein-coupled receptor activity"/>
    <property type="evidence" value="ECO:0007669"/>
    <property type="project" value="InterPro"/>
</dbReference>
<dbReference type="PROSITE" id="PS51257">
    <property type="entry name" value="PROKAR_LIPOPROTEIN"/>
    <property type="match status" value="1"/>
</dbReference>
<evidence type="ECO:0000256" key="2">
    <source>
        <dbReference type="ARBA" id="ARBA00022692"/>
    </source>
</evidence>
<protein>
    <submittedName>
        <fullName evidence="10">Amino acid/amide ABC transporter substrate-binding protein, HAAT family</fullName>
    </submittedName>
</protein>
<evidence type="ECO:0000256" key="5">
    <source>
        <dbReference type="ARBA" id="ARBA00023136"/>
    </source>
</evidence>
<accession>A0A1I0N3K6</accession>
<dbReference type="Proteomes" id="UP000183275">
    <property type="component" value="Unassembled WGS sequence"/>
</dbReference>
<feature type="region of interest" description="Disordered" evidence="8">
    <location>
        <begin position="391"/>
        <end position="425"/>
    </location>
</feature>
<keyword evidence="7" id="KW-0325">Glycoprotein</keyword>
<reference evidence="11" key="1">
    <citation type="submission" date="2016-10" db="EMBL/GenBank/DDBJ databases">
        <authorList>
            <person name="Varghese N."/>
        </authorList>
    </citation>
    <scope>NUCLEOTIDE SEQUENCE [LARGE SCALE GENOMIC DNA]</scope>
    <source>
        <strain evidence="11">CGMCC 1.12284</strain>
    </source>
</reference>
<dbReference type="STRING" id="1202768.SAMN05216285_1306"/>
<name>A0A1I0N3K6_9EURY</name>
<proteinExistence type="predicted"/>
<dbReference type="EMBL" id="FOIS01000002">
    <property type="protein sequence ID" value="SEV95662.1"/>
    <property type="molecule type" value="Genomic_DNA"/>
</dbReference>
<evidence type="ECO:0000256" key="7">
    <source>
        <dbReference type="ARBA" id="ARBA00023180"/>
    </source>
</evidence>
<dbReference type="SUPFAM" id="SSF53822">
    <property type="entry name" value="Periplasmic binding protein-like I"/>
    <property type="match status" value="2"/>
</dbReference>
<dbReference type="Pfam" id="PF13458">
    <property type="entry name" value="Peripla_BP_6"/>
    <property type="match status" value="1"/>
</dbReference>
<evidence type="ECO:0000256" key="4">
    <source>
        <dbReference type="ARBA" id="ARBA00022989"/>
    </source>
</evidence>
<evidence type="ECO:0000313" key="11">
    <source>
        <dbReference type="Proteomes" id="UP000183275"/>
    </source>
</evidence>
<keyword evidence="11" id="KW-1185">Reference proteome</keyword>
<dbReference type="GO" id="GO:0016020">
    <property type="term" value="C:membrane"/>
    <property type="evidence" value="ECO:0007669"/>
    <property type="project" value="UniProtKB-SubCell"/>
</dbReference>
<evidence type="ECO:0000259" key="9">
    <source>
        <dbReference type="Pfam" id="PF13458"/>
    </source>
</evidence>
<evidence type="ECO:0000313" key="10">
    <source>
        <dbReference type="EMBL" id="SEV95662.1"/>
    </source>
</evidence>
<evidence type="ECO:0000256" key="3">
    <source>
        <dbReference type="ARBA" id="ARBA00022729"/>
    </source>
</evidence>
<keyword evidence="5" id="KW-0472">Membrane</keyword>
<dbReference type="PRINTS" id="PR00248">
    <property type="entry name" value="GPCRMGR"/>
</dbReference>
<dbReference type="InterPro" id="IPR028081">
    <property type="entry name" value="Leu-bd"/>
</dbReference>
<dbReference type="AlphaFoldDB" id="A0A1I0N3K6"/>
<feature type="domain" description="Leucine-binding protein" evidence="9">
    <location>
        <begin position="238"/>
        <end position="423"/>
    </location>
</feature>
<evidence type="ECO:0000256" key="1">
    <source>
        <dbReference type="ARBA" id="ARBA00004141"/>
    </source>
</evidence>